<name>A0A1F6E7K6_9BACT</name>
<accession>A0A1F6E7K6</accession>
<dbReference type="EMBL" id="MFLL01000010">
    <property type="protein sequence ID" value="OGG69626.1"/>
    <property type="molecule type" value="Genomic_DNA"/>
</dbReference>
<gene>
    <name evidence="1" type="ORF">A3C20_03840</name>
</gene>
<sequence>MAGKIVAVIGCTRTGKSYLVKKLAEHYHAPYLLEWEEPTADADIVTYIKKNTHPIERYRYFRDLSVAHHLCAEKMTGAHPLVFIDTFWFNNAPWIEVYNATPAERRVMQSIFDADAAALPRPACAIYLEADIETSRRFADMGGRSFDKEFETQMIQLKNAYRLFMAHAPLDFPCIEIDRTGLDFDTPEHLKIVTDKIDSVLKP</sequence>
<dbReference type="InterPro" id="IPR027417">
    <property type="entry name" value="P-loop_NTPase"/>
</dbReference>
<protein>
    <submittedName>
        <fullName evidence="1">Uncharacterized protein</fullName>
    </submittedName>
</protein>
<reference evidence="1 2" key="1">
    <citation type="journal article" date="2016" name="Nat. Commun.">
        <title>Thousands of microbial genomes shed light on interconnected biogeochemical processes in an aquifer system.</title>
        <authorList>
            <person name="Anantharaman K."/>
            <person name="Brown C.T."/>
            <person name="Hug L.A."/>
            <person name="Sharon I."/>
            <person name="Castelle C.J."/>
            <person name="Probst A.J."/>
            <person name="Thomas B.C."/>
            <person name="Singh A."/>
            <person name="Wilkins M.J."/>
            <person name="Karaoz U."/>
            <person name="Brodie E.L."/>
            <person name="Williams K.H."/>
            <person name="Hubbard S.S."/>
            <person name="Banfield J.F."/>
        </authorList>
    </citation>
    <scope>NUCLEOTIDE SEQUENCE [LARGE SCALE GENOMIC DNA]</scope>
</reference>
<dbReference type="Gene3D" id="3.40.50.300">
    <property type="entry name" value="P-loop containing nucleotide triphosphate hydrolases"/>
    <property type="match status" value="1"/>
</dbReference>
<dbReference type="SUPFAM" id="SSF52540">
    <property type="entry name" value="P-loop containing nucleoside triphosphate hydrolases"/>
    <property type="match status" value="1"/>
</dbReference>
<dbReference type="Proteomes" id="UP000176914">
    <property type="component" value="Unassembled WGS sequence"/>
</dbReference>
<comment type="caution">
    <text evidence="1">The sequence shown here is derived from an EMBL/GenBank/DDBJ whole genome shotgun (WGS) entry which is preliminary data.</text>
</comment>
<dbReference type="AlphaFoldDB" id="A0A1F6E7K6"/>
<evidence type="ECO:0000313" key="2">
    <source>
        <dbReference type="Proteomes" id="UP000176914"/>
    </source>
</evidence>
<evidence type="ECO:0000313" key="1">
    <source>
        <dbReference type="EMBL" id="OGG69626.1"/>
    </source>
</evidence>
<proteinExistence type="predicted"/>
<organism evidence="1 2">
    <name type="scientific">Candidatus Kaiserbacteria bacterium RIFCSPHIGHO2_02_FULL_55_25</name>
    <dbReference type="NCBI Taxonomy" id="1798498"/>
    <lineage>
        <taxon>Bacteria</taxon>
        <taxon>Candidatus Kaiseribacteriota</taxon>
    </lineage>
</organism>